<dbReference type="HOGENOM" id="CLU_030006_3_5_9"/>
<dbReference type="Gene3D" id="3.20.20.190">
    <property type="entry name" value="Phosphatidylinositol (PI) phosphodiesterase"/>
    <property type="match status" value="1"/>
</dbReference>
<dbReference type="EMBL" id="CP009285">
    <property type="protein sequence ID" value="AIQ58743.1"/>
    <property type="molecule type" value="Genomic_DNA"/>
</dbReference>
<sequence>MQDCKILAHRGASAYAPENTLEAFRLAVQQHADGLEIDIHLTKDGEIVVIHDDTIDRTSDGKGDIMAYTLAELKAFRFNKGFEEQYPEAQIPTLREVLELVKEHDLYLNIEVKDILSKSELYNGLGKEAAKLVEEYGLSGQVIFSSFNHSSMVRLKESCPEMRTALLYIAGLYEGGKYAQMTGADALHPLYIGVNRELVEEAHAAGVQVNAWTVNDLEHIRMMLEAGVDAIITDRPDVCYPLREVNA</sequence>
<keyword evidence="3" id="KW-1185">Reference proteome</keyword>
<evidence type="ECO:0000259" key="1">
    <source>
        <dbReference type="PROSITE" id="PS51704"/>
    </source>
</evidence>
<dbReference type="AlphaFoldDB" id="A0A089LHV2"/>
<protein>
    <recommendedName>
        <fullName evidence="1">GP-PDE domain-containing protein</fullName>
    </recommendedName>
</protein>
<accession>A0A089LHV2</accession>
<evidence type="ECO:0000313" key="2">
    <source>
        <dbReference type="EMBL" id="AIQ58743.1"/>
    </source>
</evidence>
<evidence type="ECO:0000313" key="3">
    <source>
        <dbReference type="Proteomes" id="UP000029518"/>
    </source>
</evidence>
<gene>
    <name evidence="2" type="ORF">PBOR_18715</name>
</gene>
<dbReference type="CDD" id="cd08563">
    <property type="entry name" value="GDPD_TtGDE_like"/>
    <property type="match status" value="1"/>
</dbReference>
<name>A0A089LHV2_PAEBO</name>
<reference evidence="2" key="1">
    <citation type="submission" date="2014-08" db="EMBL/GenBank/DDBJ databases">
        <title>Comparative genomics of the Paenibacillus odorifer group.</title>
        <authorList>
            <person name="den Bakker H.C."/>
            <person name="Tsai Y.-C.Y.-C."/>
            <person name="Martin N."/>
            <person name="Korlach J."/>
            <person name="Wiedmann M."/>
        </authorList>
    </citation>
    <scope>NUCLEOTIDE SEQUENCE [LARGE SCALE GENOMIC DNA]</scope>
    <source>
        <strain evidence="2">DSM 13188</strain>
    </source>
</reference>
<feature type="domain" description="GP-PDE" evidence="1">
    <location>
        <begin position="4"/>
        <end position="243"/>
    </location>
</feature>
<dbReference type="KEGG" id="pbd:PBOR_18715"/>
<dbReference type="GO" id="GO:0008081">
    <property type="term" value="F:phosphoric diester hydrolase activity"/>
    <property type="evidence" value="ECO:0007669"/>
    <property type="project" value="InterPro"/>
</dbReference>
<dbReference type="PANTHER" id="PTHR46211:SF1">
    <property type="entry name" value="GLYCEROPHOSPHODIESTER PHOSPHODIESTERASE, CYTOPLASMIC"/>
    <property type="match status" value="1"/>
</dbReference>
<dbReference type="PROSITE" id="PS51704">
    <property type="entry name" value="GP_PDE"/>
    <property type="match status" value="1"/>
</dbReference>
<proteinExistence type="predicted"/>
<dbReference type="Proteomes" id="UP000029518">
    <property type="component" value="Chromosome"/>
</dbReference>
<dbReference type="GO" id="GO:0006629">
    <property type="term" value="P:lipid metabolic process"/>
    <property type="evidence" value="ECO:0007669"/>
    <property type="project" value="InterPro"/>
</dbReference>
<dbReference type="Pfam" id="PF03009">
    <property type="entry name" value="GDPD"/>
    <property type="match status" value="1"/>
</dbReference>
<organism evidence="2 3">
    <name type="scientific">Paenibacillus borealis</name>
    <dbReference type="NCBI Taxonomy" id="160799"/>
    <lineage>
        <taxon>Bacteria</taxon>
        <taxon>Bacillati</taxon>
        <taxon>Bacillota</taxon>
        <taxon>Bacilli</taxon>
        <taxon>Bacillales</taxon>
        <taxon>Paenibacillaceae</taxon>
        <taxon>Paenibacillus</taxon>
    </lineage>
</organism>
<dbReference type="InterPro" id="IPR030395">
    <property type="entry name" value="GP_PDE_dom"/>
</dbReference>
<dbReference type="PANTHER" id="PTHR46211">
    <property type="entry name" value="GLYCEROPHOSPHORYL DIESTER PHOSPHODIESTERASE"/>
    <property type="match status" value="1"/>
</dbReference>
<dbReference type="InterPro" id="IPR017946">
    <property type="entry name" value="PLC-like_Pdiesterase_TIM-brl"/>
</dbReference>
<dbReference type="SUPFAM" id="SSF51695">
    <property type="entry name" value="PLC-like phosphodiesterases"/>
    <property type="match status" value="1"/>
</dbReference>
<dbReference type="RefSeq" id="WP_042213962.1">
    <property type="nucleotide sequence ID" value="NZ_CP009285.1"/>
</dbReference>
<dbReference type="OrthoDB" id="384721at2"/>